<evidence type="ECO:0000313" key="2">
    <source>
        <dbReference type="EMBL" id="ASU81394.1"/>
    </source>
</evidence>
<accession>A0A223RZW1</accession>
<keyword evidence="4" id="KW-1185">Reference proteome</keyword>
<dbReference type="KEGG" id="ngv:CDO52_26915"/>
<sequence length="93" mass="10505">MTDVFTLSPMLIAVYVGVGMVDMYLLHRKILAADLERDGICGDCRAIGRRHQEQAMALEMAPPSVQAATILVSSVRWPRRIFARFFVHSCLRQ</sequence>
<gene>
    <name evidence="2" type="ORF">CDO52_00115</name>
    <name evidence="3" type="ORF">CDO52_26915</name>
</gene>
<proteinExistence type="predicted"/>
<dbReference type="RefSeq" id="WP_017619376.1">
    <property type="nucleotide sequence ID" value="NZ_ANBG01000240.1"/>
</dbReference>
<keyword evidence="1" id="KW-1133">Transmembrane helix</keyword>
<dbReference type="EMBL" id="CP022753">
    <property type="protein sequence ID" value="ASU85941.1"/>
    <property type="molecule type" value="Genomic_DNA"/>
</dbReference>
<organism evidence="2 4">
    <name type="scientific">Nocardiopsis gilva YIM 90087</name>
    <dbReference type="NCBI Taxonomy" id="1235441"/>
    <lineage>
        <taxon>Bacteria</taxon>
        <taxon>Bacillati</taxon>
        <taxon>Actinomycetota</taxon>
        <taxon>Actinomycetes</taxon>
        <taxon>Streptosporangiales</taxon>
        <taxon>Nocardiopsidaceae</taxon>
        <taxon>Nocardiopsis</taxon>
    </lineage>
</organism>
<dbReference type="KEGG" id="ngv:CDO52_00115"/>
<evidence type="ECO:0000313" key="3">
    <source>
        <dbReference type="EMBL" id="ASU85941.1"/>
    </source>
</evidence>
<keyword evidence="1" id="KW-0472">Membrane</keyword>
<dbReference type="Proteomes" id="UP000215005">
    <property type="component" value="Chromosome"/>
</dbReference>
<dbReference type="AlphaFoldDB" id="A0A223RZW1"/>
<name>A0A223RZW1_9ACTN</name>
<protein>
    <submittedName>
        <fullName evidence="2">Uncharacterized protein</fullName>
    </submittedName>
</protein>
<reference evidence="2 4" key="1">
    <citation type="submission" date="2017-08" db="EMBL/GenBank/DDBJ databases">
        <title>The complete genome sequence of Nocardiopsis gilva YIM 90087.</title>
        <authorList>
            <person name="Yin M."/>
            <person name="Tang S."/>
        </authorList>
    </citation>
    <scope>NUCLEOTIDE SEQUENCE [LARGE SCALE GENOMIC DNA]</scope>
    <source>
        <strain evidence="2 4">YIM 90087</strain>
    </source>
</reference>
<evidence type="ECO:0000256" key="1">
    <source>
        <dbReference type="SAM" id="Phobius"/>
    </source>
</evidence>
<keyword evidence="1" id="KW-0812">Transmembrane</keyword>
<evidence type="ECO:0000313" key="4">
    <source>
        <dbReference type="Proteomes" id="UP000215005"/>
    </source>
</evidence>
<feature type="transmembrane region" description="Helical" evidence="1">
    <location>
        <begin position="6"/>
        <end position="26"/>
    </location>
</feature>
<dbReference type="EMBL" id="CP022753">
    <property type="protein sequence ID" value="ASU81394.1"/>
    <property type="molecule type" value="Genomic_DNA"/>
</dbReference>